<feature type="signal peptide" evidence="1">
    <location>
        <begin position="1"/>
        <end position="39"/>
    </location>
</feature>
<comment type="caution">
    <text evidence="2">The sequence shown here is derived from an EMBL/GenBank/DDBJ whole genome shotgun (WGS) entry which is preliminary data.</text>
</comment>
<gene>
    <name evidence="2" type="ORF">BN977_06184</name>
</gene>
<accession>W9B0L8</accession>
<dbReference type="RefSeq" id="WP_036403808.1">
    <property type="nucleotide sequence ID" value="NZ_CCBB010000003.1"/>
</dbReference>
<evidence type="ECO:0008006" key="4">
    <source>
        <dbReference type="Google" id="ProtNLM"/>
    </source>
</evidence>
<feature type="chain" id="PRO_5039112362" description="Lipoprotein LpqN" evidence="1">
    <location>
        <begin position="40"/>
        <end position="201"/>
    </location>
</feature>
<proteinExistence type="predicted"/>
<keyword evidence="3" id="KW-1185">Reference proteome</keyword>
<evidence type="ECO:0000313" key="3">
    <source>
        <dbReference type="Proteomes" id="UP000028870"/>
    </source>
</evidence>
<sequence length="201" mass="20602">MPVNMVDLTAPKLSKSRRIVIPKTAIVVLASTLLASACARENTAAPTTSTTTTTATTTTTTKSVLPGVPAFLPQPPANRGRLDLIGYLTAPGPDGATIATVYFRAPAVASQPLPGTSGPPPCDIAPHVTGAGTDHVTVDIDLTFSANSTAANAIMADCWTGDAHRPVVRSYVVGPVPATAKLFTGTPAPDTLLPKLTEPPR</sequence>
<reference evidence="2" key="2">
    <citation type="submission" date="2014-03" db="EMBL/GenBank/DDBJ databases">
        <authorList>
            <person name="Urmite Genomes"/>
        </authorList>
    </citation>
    <scope>NUCLEOTIDE SEQUENCE</scope>
    <source>
        <strain evidence="2">DSM 44829</strain>
    </source>
</reference>
<reference evidence="2" key="1">
    <citation type="submission" date="2014-03" db="EMBL/GenBank/DDBJ databases">
        <title>Draft Genome Sequence of Mycobacterium cosmeticum DSM 44829.</title>
        <authorList>
            <person name="Croce O."/>
            <person name="Robert C."/>
            <person name="Raoult D."/>
            <person name="Drancourt M."/>
        </authorList>
    </citation>
    <scope>NUCLEOTIDE SEQUENCE [LARGE SCALE GENOMIC DNA]</scope>
    <source>
        <strain evidence="2">DSM 44829</strain>
    </source>
</reference>
<dbReference type="STRING" id="258533.BN977_06184"/>
<protein>
    <recommendedName>
        <fullName evidence="4">Lipoprotein LpqN</fullName>
    </recommendedName>
</protein>
<dbReference type="OrthoDB" id="4640325at2"/>
<evidence type="ECO:0000256" key="1">
    <source>
        <dbReference type="SAM" id="SignalP"/>
    </source>
</evidence>
<name>W9B0L8_MYCCO</name>
<keyword evidence="1" id="KW-0732">Signal</keyword>
<dbReference type="EMBL" id="CCBB010000003">
    <property type="protein sequence ID" value="CDO11343.1"/>
    <property type="molecule type" value="Genomic_DNA"/>
</dbReference>
<organism evidence="2 3">
    <name type="scientific">Mycolicibacterium cosmeticum</name>
    <dbReference type="NCBI Taxonomy" id="258533"/>
    <lineage>
        <taxon>Bacteria</taxon>
        <taxon>Bacillati</taxon>
        <taxon>Actinomycetota</taxon>
        <taxon>Actinomycetes</taxon>
        <taxon>Mycobacteriales</taxon>
        <taxon>Mycobacteriaceae</taxon>
        <taxon>Mycolicibacterium</taxon>
    </lineage>
</organism>
<evidence type="ECO:0000313" key="2">
    <source>
        <dbReference type="EMBL" id="CDO11343.1"/>
    </source>
</evidence>
<dbReference type="AlphaFoldDB" id="W9B0L8"/>
<dbReference type="Proteomes" id="UP000028870">
    <property type="component" value="Unassembled WGS sequence"/>
</dbReference>